<dbReference type="GO" id="GO:0006352">
    <property type="term" value="P:DNA-templated transcription initiation"/>
    <property type="evidence" value="ECO:0007669"/>
    <property type="project" value="InterPro"/>
</dbReference>
<dbReference type="PANTHER" id="PTHR43133:SF62">
    <property type="entry name" value="RNA POLYMERASE SIGMA FACTOR SIGZ"/>
    <property type="match status" value="1"/>
</dbReference>
<evidence type="ECO:0000256" key="5">
    <source>
        <dbReference type="ARBA" id="ARBA00023163"/>
    </source>
</evidence>
<dbReference type="GO" id="GO:0016987">
    <property type="term" value="F:sigma factor activity"/>
    <property type="evidence" value="ECO:0007669"/>
    <property type="project" value="UniProtKB-KW"/>
</dbReference>
<dbReference type="OrthoDB" id="9784272at2"/>
<accession>W4VKF3</accession>
<dbReference type="Proteomes" id="UP000019102">
    <property type="component" value="Unassembled WGS sequence"/>
</dbReference>
<evidence type="ECO:0000313" key="10">
    <source>
        <dbReference type="Proteomes" id="UP000019102"/>
    </source>
</evidence>
<keyword evidence="10" id="KW-1185">Reference proteome</keyword>
<evidence type="ECO:0000256" key="3">
    <source>
        <dbReference type="ARBA" id="ARBA00023082"/>
    </source>
</evidence>
<dbReference type="eggNOG" id="COG1595">
    <property type="taxonomic scope" value="Bacteria"/>
</dbReference>
<dbReference type="PROSITE" id="PS01063">
    <property type="entry name" value="SIGMA70_ECF"/>
    <property type="match status" value="1"/>
</dbReference>
<dbReference type="GO" id="GO:0003677">
    <property type="term" value="F:DNA binding"/>
    <property type="evidence" value="ECO:0007669"/>
    <property type="project" value="UniProtKB-KW"/>
</dbReference>
<evidence type="ECO:0000259" key="8">
    <source>
        <dbReference type="Pfam" id="PF08281"/>
    </source>
</evidence>
<dbReference type="InterPro" id="IPR007627">
    <property type="entry name" value="RNA_pol_sigma70_r2"/>
</dbReference>
<dbReference type="InterPro" id="IPR039425">
    <property type="entry name" value="RNA_pol_sigma-70-like"/>
</dbReference>
<dbReference type="Pfam" id="PF04542">
    <property type="entry name" value="Sigma70_r2"/>
    <property type="match status" value="1"/>
</dbReference>
<dbReference type="SUPFAM" id="SSF88659">
    <property type="entry name" value="Sigma3 and sigma4 domains of RNA polymerase sigma factors"/>
    <property type="match status" value="1"/>
</dbReference>
<feature type="domain" description="RNA polymerase sigma-70 region 2" evidence="7">
    <location>
        <begin position="23"/>
        <end position="90"/>
    </location>
</feature>
<comment type="caution">
    <text evidence="9">The sequence shown here is derived from an EMBL/GenBank/DDBJ whole genome shotgun (WGS) entry which is preliminary data.</text>
</comment>
<dbReference type="Gene3D" id="1.10.1740.10">
    <property type="match status" value="1"/>
</dbReference>
<dbReference type="SUPFAM" id="SSF88946">
    <property type="entry name" value="Sigma2 domain of RNA polymerase sigma factors"/>
    <property type="match status" value="1"/>
</dbReference>
<evidence type="ECO:0000256" key="6">
    <source>
        <dbReference type="RuleBase" id="RU000716"/>
    </source>
</evidence>
<dbReference type="AlphaFoldDB" id="W4VKF3"/>
<name>W4VKF3_9BACI</name>
<dbReference type="PANTHER" id="PTHR43133">
    <property type="entry name" value="RNA POLYMERASE ECF-TYPE SIGMA FACTO"/>
    <property type="match status" value="1"/>
</dbReference>
<dbReference type="EMBL" id="BAVS01000015">
    <property type="protein sequence ID" value="GAE93692.1"/>
    <property type="molecule type" value="Genomic_DNA"/>
</dbReference>
<keyword evidence="3 6" id="KW-0731">Sigma factor</keyword>
<feature type="domain" description="RNA polymerase sigma factor 70 region 4 type 2" evidence="8">
    <location>
        <begin position="122"/>
        <end position="173"/>
    </location>
</feature>
<dbReference type="STRING" id="1298598.JCM21714_2795"/>
<keyword evidence="5 6" id="KW-0804">Transcription</keyword>
<protein>
    <recommendedName>
        <fullName evidence="6">RNA polymerase sigma factor</fullName>
    </recommendedName>
</protein>
<dbReference type="CDD" id="cd06171">
    <property type="entry name" value="Sigma70_r4"/>
    <property type="match status" value="1"/>
</dbReference>
<reference evidence="9 10" key="1">
    <citation type="journal article" date="2014" name="Genome Announc.">
        <title>Draft Genome Sequence of the Boron-Tolerant and Moderately Halotolerant Bacterium Gracilibacillus boraciitolerans JCM 21714T.</title>
        <authorList>
            <person name="Ahmed I."/>
            <person name="Oshima K."/>
            <person name="Suda W."/>
            <person name="Kitamura K."/>
            <person name="Iida T."/>
            <person name="Ohmori Y."/>
            <person name="Fujiwara T."/>
            <person name="Hattori M."/>
            <person name="Ohkuma M."/>
        </authorList>
    </citation>
    <scope>NUCLEOTIDE SEQUENCE [LARGE SCALE GENOMIC DNA]</scope>
    <source>
        <strain evidence="9 10">JCM 21714</strain>
    </source>
</reference>
<evidence type="ECO:0000256" key="1">
    <source>
        <dbReference type="ARBA" id="ARBA00010641"/>
    </source>
</evidence>
<keyword evidence="2 6" id="KW-0805">Transcription regulation</keyword>
<evidence type="ECO:0000313" key="9">
    <source>
        <dbReference type="EMBL" id="GAE93692.1"/>
    </source>
</evidence>
<sequence>MNEQDVKLYQSIQNNEQTALEALYDKYEKLLFSFVYKMSHNRELSEEVVQEVFLKIWTKKGMYDASKGKFSSWLLTVTRYTAIDFMRKKSEIHDYSLEERDSLQQSEPSADEELEWKEDSKMIKKAMNHLNQEQQKVITLFYFKAFSQREIAEQLDIPLGTVKGRIRLALQHLKKHIHASEQKGGI</sequence>
<evidence type="ECO:0000256" key="4">
    <source>
        <dbReference type="ARBA" id="ARBA00023125"/>
    </source>
</evidence>
<dbReference type="InterPro" id="IPR013324">
    <property type="entry name" value="RNA_pol_sigma_r3/r4-like"/>
</dbReference>
<dbReference type="InterPro" id="IPR036388">
    <property type="entry name" value="WH-like_DNA-bd_sf"/>
</dbReference>
<dbReference type="InterPro" id="IPR013325">
    <property type="entry name" value="RNA_pol_sigma_r2"/>
</dbReference>
<evidence type="ECO:0000259" key="7">
    <source>
        <dbReference type="Pfam" id="PF04542"/>
    </source>
</evidence>
<dbReference type="RefSeq" id="WP_035724037.1">
    <property type="nucleotide sequence ID" value="NZ_BAVS01000015.1"/>
</dbReference>
<gene>
    <name evidence="9" type="ORF">JCM21714_2795</name>
</gene>
<organism evidence="9 10">
    <name type="scientific">Gracilibacillus boraciitolerans JCM 21714</name>
    <dbReference type="NCBI Taxonomy" id="1298598"/>
    <lineage>
        <taxon>Bacteria</taxon>
        <taxon>Bacillati</taxon>
        <taxon>Bacillota</taxon>
        <taxon>Bacilli</taxon>
        <taxon>Bacillales</taxon>
        <taxon>Bacillaceae</taxon>
        <taxon>Gracilibacillus</taxon>
    </lineage>
</organism>
<evidence type="ECO:0000256" key="2">
    <source>
        <dbReference type="ARBA" id="ARBA00023015"/>
    </source>
</evidence>
<keyword evidence="4 6" id="KW-0238">DNA-binding</keyword>
<dbReference type="InterPro" id="IPR013249">
    <property type="entry name" value="RNA_pol_sigma70_r4_t2"/>
</dbReference>
<comment type="similarity">
    <text evidence="1 6">Belongs to the sigma-70 factor family. ECF subfamily.</text>
</comment>
<proteinExistence type="inferred from homology"/>
<dbReference type="NCBIfam" id="TIGR02937">
    <property type="entry name" value="sigma70-ECF"/>
    <property type="match status" value="1"/>
</dbReference>
<dbReference type="InterPro" id="IPR000838">
    <property type="entry name" value="RNA_pol_sigma70_ECF_CS"/>
</dbReference>
<dbReference type="GO" id="GO:0006950">
    <property type="term" value="P:response to stress"/>
    <property type="evidence" value="ECO:0007669"/>
    <property type="project" value="UniProtKB-ARBA"/>
</dbReference>
<dbReference type="InterPro" id="IPR014284">
    <property type="entry name" value="RNA_pol_sigma-70_dom"/>
</dbReference>
<dbReference type="Pfam" id="PF08281">
    <property type="entry name" value="Sigma70_r4_2"/>
    <property type="match status" value="1"/>
</dbReference>
<dbReference type="Gene3D" id="1.10.10.10">
    <property type="entry name" value="Winged helix-like DNA-binding domain superfamily/Winged helix DNA-binding domain"/>
    <property type="match status" value="1"/>
</dbReference>